<protein>
    <submittedName>
        <fullName evidence="1">Uncharacterized protein</fullName>
    </submittedName>
</protein>
<evidence type="ECO:0000313" key="1">
    <source>
        <dbReference type="EMBL" id="PYY25725.1"/>
    </source>
</evidence>
<proteinExistence type="predicted"/>
<dbReference type="Proteomes" id="UP000247459">
    <property type="component" value="Unassembled WGS sequence"/>
</dbReference>
<gene>
    <name evidence="1" type="ORF">PIL02S_06297</name>
</gene>
<sequence length="30" mass="3602">MDFYSLLDKLIFLNTLSHLQQFEEGEDIEI</sequence>
<comment type="caution">
    <text evidence="1">The sequence shown here is derived from an EMBL/GenBank/DDBJ whole genome shotgun (WGS) entry which is preliminary data.</text>
</comment>
<accession>A0A2W0CBL2</accession>
<dbReference type="EMBL" id="PRLG01000032">
    <property type="protein sequence ID" value="PYY25725.1"/>
    <property type="molecule type" value="Genomic_DNA"/>
</dbReference>
<organism evidence="1 2">
    <name type="scientific">Paenibacillus illinoisensis</name>
    <dbReference type="NCBI Taxonomy" id="59845"/>
    <lineage>
        <taxon>Bacteria</taxon>
        <taxon>Bacillati</taxon>
        <taxon>Bacillota</taxon>
        <taxon>Bacilli</taxon>
        <taxon>Bacillales</taxon>
        <taxon>Paenibacillaceae</taxon>
        <taxon>Paenibacillus</taxon>
    </lineage>
</organism>
<name>A0A2W0CBL2_9BACL</name>
<reference evidence="1 2" key="1">
    <citation type="submission" date="2018-01" db="EMBL/GenBank/DDBJ databases">
        <title>Genome sequence of the PGP bacterium Paenibacillus illinoisensis E3.</title>
        <authorList>
            <person name="Rolli E."/>
            <person name="Marasco R."/>
            <person name="Bessem C."/>
            <person name="Michoud G."/>
            <person name="Gaiarsa S."/>
            <person name="Borin S."/>
            <person name="Daffonchio D."/>
        </authorList>
    </citation>
    <scope>NUCLEOTIDE SEQUENCE [LARGE SCALE GENOMIC DNA]</scope>
    <source>
        <strain evidence="1 2">E3</strain>
    </source>
</reference>
<dbReference type="AlphaFoldDB" id="A0A2W0CBL2"/>
<evidence type="ECO:0000313" key="2">
    <source>
        <dbReference type="Proteomes" id="UP000247459"/>
    </source>
</evidence>